<accession>A0A6C0KWW3</accession>
<organism evidence="1">
    <name type="scientific">viral metagenome</name>
    <dbReference type="NCBI Taxonomy" id="1070528"/>
    <lineage>
        <taxon>unclassified sequences</taxon>
        <taxon>metagenomes</taxon>
        <taxon>organismal metagenomes</taxon>
    </lineage>
</organism>
<evidence type="ECO:0000313" key="1">
    <source>
        <dbReference type="EMBL" id="QHU21743.1"/>
    </source>
</evidence>
<sequence>MSSVLRGVRDVPVAQTSYLVRADIVNLPIGSTQAAINTGVAAARGDGYTVKTVGNVIDVDPAVYMDDYFNGDVNLNGGDLLRDMGKDLILTYKGAIFMRARLVTKVKGIRTEGCDVSAPFYVTTFEAYGAGGVPNGGGGYTSDVFVTRV</sequence>
<name>A0A6C0KWW3_9ZZZZ</name>
<protein>
    <submittedName>
        <fullName evidence="1">Uncharacterized protein</fullName>
    </submittedName>
</protein>
<dbReference type="EMBL" id="MN740992">
    <property type="protein sequence ID" value="QHU21743.1"/>
    <property type="molecule type" value="Genomic_DNA"/>
</dbReference>
<proteinExistence type="predicted"/>
<reference evidence="1" key="1">
    <citation type="journal article" date="2020" name="Nature">
        <title>Giant virus diversity and host interactions through global metagenomics.</title>
        <authorList>
            <person name="Schulz F."/>
            <person name="Roux S."/>
            <person name="Paez-Espino D."/>
            <person name="Jungbluth S."/>
            <person name="Walsh D.A."/>
            <person name="Denef V.J."/>
            <person name="McMahon K.D."/>
            <person name="Konstantinidis K.T."/>
            <person name="Eloe-Fadrosh E.A."/>
            <person name="Kyrpides N.C."/>
            <person name="Woyke T."/>
        </authorList>
    </citation>
    <scope>NUCLEOTIDE SEQUENCE</scope>
    <source>
        <strain evidence="1">GVMAG-S-3300013286-35</strain>
    </source>
</reference>
<dbReference type="AlphaFoldDB" id="A0A6C0KWW3"/>